<feature type="modified residue" description="4-aspartylphosphate" evidence="1">
    <location>
        <position position="67"/>
    </location>
</feature>
<dbReference type="Proteomes" id="UP001595478">
    <property type="component" value="Unassembled WGS sequence"/>
</dbReference>
<dbReference type="EMBL" id="JBHRSW010000014">
    <property type="protein sequence ID" value="MFC3121710.1"/>
    <property type="molecule type" value="Genomic_DNA"/>
</dbReference>
<evidence type="ECO:0000313" key="4">
    <source>
        <dbReference type="Proteomes" id="UP001595478"/>
    </source>
</evidence>
<feature type="domain" description="Response regulatory" evidence="2">
    <location>
        <begin position="6"/>
        <end position="134"/>
    </location>
</feature>
<evidence type="ECO:0000313" key="3">
    <source>
        <dbReference type="EMBL" id="MFC3121710.1"/>
    </source>
</evidence>
<dbReference type="Gene3D" id="3.40.50.2300">
    <property type="match status" value="1"/>
</dbReference>
<dbReference type="CDD" id="cd17557">
    <property type="entry name" value="REC_Rcp-like"/>
    <property type="match status" value="1"/>
</dbReference>
<dbReference type="InterPro" id="IPR001789">
    <property type="entry name" value="Sig_transdc_resp-reg_receiver"/>
</dbReference>
<sequence>MNSMSHLLLVEDNQDDYEAVVRSLKKNHFMNPVKWCKNGQDALDYIYKNNAYNDNTDASLPDLILLDLNMPGIDGRHVLQQLKSDKNTRSIPVVVLTTSNDAKDIEKCYDLGASTYIQKPVDFEGLTQAIRTMKDYWFGVAILPRKDL</sequence>
<name>A0ABV7FNL8_9ALTE</name>
<protein>
    <submittedName>
        <fullName evidence="3">Response regulator</fullName>
    </submittedName>
</protein>
<proteinExistence type="predicted"/>
<dbReference type="InterPro" id="IPR052893">
    <property type="entry name" value="TCS_response_regulator"/>
</dbReference>
<dbReference type="PROSITE" id="PS50110">
    <property type="entry name" value="RESPONSE_REGULATORY"/>
    <property type="match status" value="1"/>
</dbReference>
<keyword evidence="1" id="KW-0597">Phosphoprotein</keyword>
<dbReference type="SMART" id="SM00448">
    <property type="entry name" value="REC"/>
    <property type="match status" value="1"/>
</dbReference>
<accession>A0ABV7FNL8</accession>
<dbReference type="SUPFAM" id="SSF52172">
    <property type="entry name" value="CheY-like"/>
    <property type="match status" value="1"/>
</dbReference>
<dbReference type="RefSeq" id="WP_376919845.1">
    <property type="nucleotide sequence ID" value="NZ_JBHRSW010000014.1"/>
</dbReference>
<dbReference type="Pfam" id="PF00072">
    <property type="entry name" value="Response_reg"/>
    <property type="match status" value="1"/>
</dbReference>
<keyword evidence="4" id="KW-1185">Reference proteome</keyword>
<evidence type="ECO:0000256" key="1">
    <source>
        <dbReference type="PROSITE-ProRule" id="PRU00169"/>
    </source>
</evidence>
<organism evidence="3 4">
    <name type="scientific">Agaribacter flavus</name>
    <dbReference type="NCBI Taxonomy" id="1902781"/>
    <lineage>
        <taxon>Bacteria</taxon>
        <taxon>Pseudomonadati</taxon>
        <taxon>Pseudomonadota</taxon>
        <taxon>Gammaproteobacteria</taxon>
        <taxon>Alteromonadales</taxon>
        <taxon>Alteromonadaceae</taxon>
        <taxon>Agaribacter</taxon>
    </lineage>
</organism>
<gene>
    <name evidence="3" type="ORF">ACFOHL_08755</name>
</gene>
<dbReference type="PANTHER" id="PTHR44520">
    <property type="entry name" value="RESPONSE REGULATOR RCP1-RELATED"/>
    <property type="match status" value="1"/>
</dbReference>
<reference evidence="4" key="1">
    <citation type="journal article" date="2019" name="Int. J. Syst. Evol. Microbiol.">
        <title>The Global Catalogue of Microorganisms (GCM) 10K type strain sequencing project: providing services to taxonomists for standard genome sequencing and annotation.</title>
        <authorList>
            <consortium name="The Broad Institute Genomics Platform"/>
            <consortium name="The Broad Institute Genome Sequencing Center for Infectious Disease"/>
            <person name="Wu L."/>
            <person name="Ma J."/>
        </authorList>
    </citation>
    <scope>NUCLEOTIDE SEQUENCE [LARGE SCALE GENOMIC DNA]</scope>
    <source>
        <strain evidence="4">KCTC 52473</strain>
    </source>
</reference>
<comment type="caution">
    <text evidence="3">The sequence shown here is derived from an EMBL/GenBank/DDBJ whole genome shotgun (WGS) entry which is preliminary data.</text>
</comment>
<dbReference type="InterPro" id="IPR011006">
    <property type="entry name" value="CheY-like_superfamily"/>
</dbReference>
<dbReference type="PANTHER" id="PTHR44520:SF1">
    <property type="entry name" value="TWO-COMPONENT SYSTEM REGULATORY PROTEIN"/>
    <property type="match status" value="1"/>
</dbReference>
<evidence type="ECO:0000259" key="2">
    <source>
        <dbReference type="PROSITE" id="PS50110"/>
    </source>
</evidence>